<evidence type="ECO:0000313" key="3">
    <source>
        <dbReference type="Proteomes" id="UP000614714"/>
    </source>
</evidence>
<organism evidence="2 3">
    <name type="scientific">Geomonas anaerohicana</name>
    <dbReference type="NCBI Taxonomy" id="2798583"/>
    <lineage>
        <taxon>Bacteria</taxon>
        <taxon>Pseudomonadati</taxon>
        <taxon>Thermodesulfobacteriota</taxon>
        <taxon>Desulfuromonadia</taxon>
        <taxon>Geobacterales</taxon>
        <taxon>Geobacteraceae</taxon>
        <taxon>Geomonas</taxon>
    </lineage>
</organism>
<reference evidence="2 3" key="1">
    <citation type="submission" date="2020-12" db="EMBL/GenBank/DDBJ databases">
        <title>Geomonas sp. Red421, isolated from paddy soil.</title>
        <authorList>
            <person name="Xu Z."/>
            <person name="Zhang Z."/>
            <person name="Masuda Y."/>
            <person name="Itoh H."/>
            <person name="Senoo K."/>
        </authorList>
    </citation>
    <scope>NUCLEOTIDE SEQUENCE [LARGE SCALE GENOMIC DNA]</scope>
    <source>
        <strain evidence="2 3">Red421</strain>
    </source>
</reference>
<dbReference type="InterPro" id="IPR011330">
    <property type="entry name" value="Glyco_hydro/deAcase_b/a-brl"/>
</dbReference>
<dbReference type="Gene3D" id="3.20.20.370">
    <property type="entry name" value="Glycoside hydrolase/deacetylase"/>
    <property type="match status" value="1"/>
</dbReference>
<feature type="region of interest" description="Disordered" evidence="1">
    <location>
        <begin position="356"/>
        <end position="376"/>
    </location>
</feature>
<accession>A0ABS0YD05</accession>
<protein>
    <submittedName>
        <fullName evidence="2">Polysaccharide deacetylase family protein</fullName>
    </submittedName>
</protein>
<comment type="caution">
    <text evidence="2">The sequence shown here is derived from an EMBL/GenBank/DDBJ whole genome shotgun (WGS) entry which is preliminary data.</text>
</comment>
<keyword evidence="3" id="KW-1185">Reference proteome</keyword>
<feature type="compositionally biased region" description="Low complexity" evidence="1">
    <location>
        <begin position="356"/>
        <end position="367"/>
    </location>
</feature>
<dbReference type="CDD" id="cd10935">
    <property type="entry name" value="CE4_WalW"/>
    <property type="match status" value="1"/>
</dbReference>
<gene>
    <name evidence="2" type="ORF">JFN91_06245</name>
</gene>
<dbReference type="RefSeq" id="WP_199388322.1">
    <property type="nucleotide sequence ID" value="NZ_JAEMHL010000002.1"/>
</dbReference>
<name>A0ABS0YD05_9BACT</name>
<proteinExistence type="predicted"/>
<dbReference type="SUPFAM" id="SSF88713">
    <property type="entry name" value="Glycoside hydrolase/deacetylase"/>
    <property type="match status" value="1"/>
</dbReference>
<sequence>MVLVITIDTEEDNWGGYTDRSYSLENLKCIHDLQALFDRYGVRPTYLINYPVATDPMAIELFSDLLDRGRCEVGMHCHPWNTPPFEESLCSYNSMLCNLPEQLQFRKLETLRNAICDNLGIAPASFRAGRWAFGSATARSIQRLGLRIDTSVTSYTSWADSNGVDYSRVPPHPYRFSSRDIFLSDDSGELLQFPASVGFLQHDFEICRRAHELLKQPPLRKMRLCGILDRLRLLNKVALSPETATGTMMVKLAERFRALRIGYLNLFFHSNTLVKGLSPFNKRDGDTERFFHSLEQFLCYARDTGIECCTLKEVRLGDFCPCGREQQECRGASRLLLNGTRSGIFDADSAAVRAARGAGAGEGSPAPWDLPRRGGR</sequence>
<evidence type="ECO:0000313" key="2">
    <source>
        <dbReference type="EMBL" id="MBJ6749807.1"/>
    </source>
</evidence>
<dbReference type="EMBL" id="JAEMHL010000002">
    <property type="protein sequence ID" value="MBJ6749807.1"/>
    <property type="molecule type" value="Genomic_DNA"/>
</dbReference>
<dbReference type="Proteomes" id="UP000614714">
    <property type="component" value="Unassembled WGS sequence"/>
</dbReference>
<evidence type="ECO:0000256" key="1">
    <source>
        <dbReference type="SAM" id="MobiDB-lite"/>
    </source>
</evidence>